<reference evidence="1 2" key="1">
    <citation type="journal article" date="2019" name="Int. J. Syst. Evol. Microbiol.">
        <title>The Global Catalogue of Microorganisms (GCM) 10K type strain sequencing project: providing services to taxonomists for standard genome sequencing and annotation.</title>
        <authorList>
            <consortium name="The Broad Institute Genomics Platform"/>
            <consortium name="The Broad Institute Genome Sequencing Center for Infectious Disease"/>
            <person name="Wu L."/>
            <person name="Ma J."/>
        </authorList>
    </citation>
    <scope>NUCLEOTIDE SEQUENCE [LARGE SCALE GENOMIC DNA]</scope>
    <source>
        <strain evidence="1 2">JCM 15575</strain>
    </source>
</reference>
<comment type="caution">
    <text evidence="1">The sequence shown here is derived from an EMBL/GenBank/DDBJ whole genome shotgun (WGS) entry which is preliminary data.</text>
</comment>
<organism evidence="1 2">
    <name type="scientific">Microbacterium lacus</name>
    <dbReference type="NCBI Taxonomy" id="415217"/>
    <lineage>
        <taxon>Bacteria</taxon>
        <taxon>Bacillati</taxon>
        <taxon>Actinomycetota</taxon>
        <taxon>Actinomycetes</taxon>
        <taxon>Micrococcales</taxon>
        <taxon>Microbacteriaceae</taxon>
        <taxon>Microbacterium</taxon>
    </lineage>
</organism>
<evidence type="ECO:0000313" key="1">
    <source>
        <dbReference type="EMBL" id="GAA1669624.1"/>
    </source>
</evidence>
<name>A0ABN2GDT1_9MICO</name>
<keyword evidence="2" id="KW-1185">Reference proteome</keyword>
<dbReference type="RefSeq" id="WP_344052652.1">
    <property type="nucleotide sequence ID" value="NZ_BAAAPK010000001.1"/>
</dbReference>
<dbReference type="SUPFAM" id="SSF53756">
    <property type="entry name" value="UDP-Glycosyltransferase/glycogen phosphorylase"/>
    <property type="match status" value="1"/>
</dbReference>
<protein>
    <submittedName>
        <fullName evidence="1">Uncharacterized protein</fullName>
    </submittedName>
</protein>
<evidence type="ECO:0000313" key="2">
    <source>
        <dbReference type="Proteomes" id="UP001500596"/>
    </source>
</evidence>
<dbReference type="EMBL" id="BAAAPK010000001">
    <property type="protein sequence ID" value="GAA1669624.1"/>
    <property type="molecule type" value="Genomic_DNA"/>
</dbReference>
<dbReference type="Proteomes" id="UP001500596">
    <property type="component" value="Unassembled WGS sequence"/>
</dbReference>
<proteinExistence type="predicted"/>
<sequence>MSRPHRIVALADTDSYVKWAAALLGSMPESWDVELLIVETPLAVSAAQQEAALAGSGLRAEDVRRVEYGDLTQVLSARDADAVLVAARGPVVRVLISLVAELDPRPVIVSGLPGISIPATTAAMVHRMQSDMFVLHSTREVREFARLAQRRGLTQRFGLASLPFASPTAVRGDGGSDLVFASQSIVPRGRVDRVRVARLLIAAARAHPERRVIVKERAAAGEHQTHAQKYSYPDLLRGLGPLPANLVVSTEPMGRVLASAEGLVTVSSTAAIEAVARGIPVIALDTFGVDDALINPVFVGSGLFGSEESVVRRQFRFPDQGWLADNYFHDPTVDDWVERLDGLVGRRRRGALPPKAGRRRRGGRVRDVWERKLALGHKDRTPAGYAVFAIVAPMRVVLRPLLRPYYRRKLRPSG</sequence>
<gene>
    <name evidence="1" type="ORF">GCM10009807_12200</name>
</gene>
<dbReference type="Pfam" id="PF20471">
    <property type="entry name" value="DUF6716"/>
    <property type="match status" value="1"/>
</dbReference>
<accession>A0ABN2GDT1</accession>
<dbReference type="InterPro" id="IPR046561">
    <property type="entry name" value="DUF6716"/>
</dbReference>